<evidence type="ECO:0000256" key="1">
    <source>
        <dbReference type="PIRSR" id="PIRSR640198-3"/>
    </source>
</evidence>
<sequence>MKDKYNMTLEENIFVAKRNMVDSIWKSANLEGIAVTYPETEIIIEGMAVQNMYIKDINSVVNLKHAWNFLLENIEYPIDLGYVCKLHQYLGEANVIPFPGVIRTSGVNMGGTSWKPEERPDIEEVKTNMKKILEISSPTERAISMFLYLSRQQLFYDGNKRIATLAANQIMIQNGVGLLSIPIEKQKEFKEKLIRYYETNQAEGLKKFLYDFCIEGIHFEKARENLSSTKNPWERKMKEGKEGNSR</sequence>
<dbReference type="EMBL" id="LVEA01000031">
    <property type="protein sequence ID" value="KYL04763.1"/>
    <property type="molecule type" value="Genomic_DNA"/>
</dbReference>
<name>A0A162IZI7_9FUSO</name>
<dbReference type="InterPro" id="IPR040198">
    <property type="entry name" value="Fido_containing"/>
</dbReference>
<dbReference type="eggNOG" id="COG3177">
    <property type="taxonomic scope" value="Bacteria"/>
</dbReference>
<feature type="site" description="Important for autoinhibition of adenylyltransferase activity" evidence="1">
    <location>
        <position position="31"/>
    </location>
</feature>
<evidence type="ECO:0000313" key="3">
    <source>
        <dbReference type="EMBL" id="KYL04763.1"/>
    </source>
</evidence>
<dbReference type="PROSITE" id="PS51459">
    <property type="entry name" value="FIDO"/>
    <property type="match status" value="1"/>
</dbReference>
<gene>
    <name evidence="3" type="ORF">A2J07_05175</name>
</gene>
<dbReference type="PANTHER" id="PTHR13504">
    <property type="entry name" value="FIDO DOMAIN-CONTAINING PROTEIN DDB_G0283145"/>
    <property type="match status" value="1"/>
</dbReference>
<protein>
    <submittedName>
        <fullName evidence="3">Cell filamentation protein Fic</fullName>
    </submittedName>
</protein>
<dbReference type="InterPro" id="IPR003812">
    <property type="entry name" value="Fido"/>
</dbReference>
<dbReference type="Proteomes" id="UP000075816">
    <property type="component" value="Unassembled WGS sequence"/>
</dbReference>
<accession>A0A162IZI7</accession>
<proteinExistence type="predicted"/>
<evidence type="ECO:0000313" key="4">
    <source>
        <dbReference type="Proteomes" id="UP000075816"/>
    </source>
</evidence>
<dbReference type="Gene3D" id="1.10.3290.10">
    <property type="entry name" value="Fido-like domain"/>
    <property type="match status" value="1"/>
</dbReference>
<dbReference type="AlphaFoldDB" id="A0A162IZI7"/>
<dbReference type="SUPFAM" id="SSF140931">
    <property type="entry name" value="Fic-like"/>
    <property type="match status" value="1"/>
</dbReference>
<evidence type="ECO:0000259" key="2">
    <source>
        <dbReference type="PROSITE" id="PS51459"/>
    </source>
</evidence>
<dbReference type="Pfam" id="PF02661">
    <property type="entry name" value="Fic"/>
    <property type="match status" value="1"/>
</dbReference>
<reference evidence="3 4" key="1">
    <citation type="submission" date="2016-03" db="EMBL/GenBank/DDBJ databases">
        <title>Comparative genomics of human isolates of Fusobacterium necrophorum.</title>
        <authorList>
            <person name="Jensen A."/>
            <person name="Bank S."/>
            <person name="Andersen P.S."/>
            <person name="Kristensen L.H."/>
            <person name="Prag J."/>
        </authorList>
    </citation>
    <scope>NUCLEOTIDE SEQUENCE [LARGE SCALE GENOMIC DNA]</scope>
    <source>
        <strain evidence="3 4">LS_1264</strain>
    </source>
</reference>
<organism evidence="3 4">
    <name type="scientific">Fusobacterium necrophorum subsp. funduliforme</name>
    <dbReference type="NCBI Taxonomy" id="143387"/>
    <lineage>
        <taxon>Bacteria</taxon>
        <taxon>Fusobacteriati</taxon>
        <taxon>Fusobacteriota</taxon>
        <taxon>Fusobacteriia</taxon>
        <taxon>Fusobacteriales</taxon>
        <taxon>Fusobacteriaceae</taxon>
        <taxon>Fusobacterium</taxon>
    </lineage>
</organism>
<comment type="caution">
    <text evidence="3">The sequence shown here is derived from an EMBL/GenBank/DDBJ whole genome shotgun (WGS) entry which is preliminary data.</text>
</comment>
<dbReference type="PANTHER" id="PTHR13504:SF38">
    <property type="entry name" value="FIDO DOMAIN-CONTAINING PROTEIN"/>
    <property type="match status" value="1"/>
</dbReference>
<feature type="domain" description="Fido" evidence="2">
    <location>
        <begin position="78"/>
        <end position="211"/>
    </location>
</feature>
<dbReference type="InterPro" id="IPR036597">
    <property type="entry name" value="Fido-like_dom_sf"/>
</dbReference>
<dbReference type="RefSeq" id="WP_062681047.1">
    <property type="nucleotide sequence ID" value="NZ_CAXOUQ010000026.1"/>
</dbReference>